<dbReference type="GO" id="GO:0016805">
    <property type="term" value="F:dipeptidase activity"/>
    <property type="evidence" value="ECO:0007669"/>
    <property type="project" value="UniProtKB-KW"/>
</dbReference>
<dbReference type="EC" id="3.4.13.-" evidence="7"/>
<dbReference type="PROSITE" id="PS00758">
    <property type="entry name" value="ARGE_DAPE_CPG2_1"/>
    <property type="match status" value="1"/>
</dbReference>
<dbReference type="InterPro" id="IPR002933">
    <property type="entry name" value="Peptidase_M20"/>
</dbReference>
<keyword evidence="5" id="KW-0862">Zinc</keyword>
<reference evidence="7 8" key="1">
    <citation type="submission" date="2022-06" db="EMBL/GenBank/DDBJ databases">
        <title>Isolation of gut microbiota from human fecal samples.</title>
        <authorList>
            <person name="Pamer E.G."/>
            <person name="Barat B."/>
            <person name="Waligurski E."/>
            <person name="Medina S."/>
            <person name="Paddock L."/>
            <person name="Mostad J."/>
        </authorList>
    </citation>
    <scope>NUCLEOTIDE SEQUENCE [LARGE SCALE GENOMIC DNA]</scope>
    <source>
        <strain evidence="7 8">DFI.6.1</strain>
    </source>
</reference>
<dbReference type="SUPFAM" id="SSF53187">
    <property type="entry name" value="Zn-dependent exopeptidases"/>
    <property type="match status" value="1"/>
</dbReference>
<evidence type="ECO:0000256" key="5">
    <source>
        <dbReference type="ARBA" id="ARBA00022833"/>
    </source>
</evidence>
<evidence type="ECO:0000256" key="2">
    <source>
        <dbReference type="ARBA" id="ARBA00006247"/>
    </source>
</evidence>
<dbReference type="EMBL" id="JANGCH010000005">
    <property type="protein sequence ID" value="MCQ5121680.1"/>
    <property type="molecule type" value="Genomic_DNA"/>
</dbReference>
<protein>
    <submittedName>
        <fullName evidence="7">Sapep family Mn(2+)-dependent dipeptidase</fullName>
        <ecNumber evidence="7">3.4.13.-</ecNumber>
    </submittedName>
</protein>
<proteinExistence type="inferred from homology"/>
<dbReference type="Gene3D" id="3.30.70.360">
    <property type="match status" value="2"/>
</dbReference>
<dbReference type="Proteomes" id="UP001524435">
    <property type="component" value="Unassembled WGS sequence"/>
</dbReference>
<dbReference type="InterPro" id="IPR010964">
    <property type="entry name" value="M20A_pepV-rel"/>
</dbReference>
<keyword evidence="8" id="KW-1185">Reference proteome</keyword>
<comment type="cofactor">
    <cofactor evidence="1">
        <name>Zn(2+)</name>
        <dbReference type="ChEBI" id="CHEBI:29105"/>
    </cofactor>
</comment>
<dbReference type="RefSeq" id="WP_256197625.1">
    <property type="nucleotide sequence ID" value="NZ_CALVCM010000005.1"/>
</dbReference>
<sequence>MEEMLIQKIARNADDMIESIKAIVRIPSVKSEPLPQMPYGKAIHEALIAVLALAQEMGFETENVDGHMGIVKYGEGKDYIGIIGHLDVVEAGDGWKHAPFGAEEEKGRIYGRGILDNKGAILSCLYALYAIKQLHITLQHPIWILFGTDEESGFHDLQYYLRKHQPPIMGFTPDCKYPVVYGERGRCTLQVSADPAHYDAFCTFVNAYLQQDNGMGKCFDLEIEDQEFGKMQLSRGKLHREGEKLCVAFTFAYPFGIDAETIMRQVRSFLPDGLMMQCLINWKPVRFAKDGFLCRTLQSAYEKITGADGTPVTTSGGTYAKLMPHIVPFGPSFPGQKGIAHLPDEWMDKEDLIKNAMIYGISMLRLGSEGTYEE</sequence>
<evidence type="ECO:0000256" key="1">
    <source>
        <dbReference type="ARBA" id="ARBA00001947"/>
    </source>
</evidence>
<keyword evidence="3" id="KW-0645">Protease</keyword>
<dbReference type="PANTHER" id="PTHR43808:SF31">
    <property type="entry name" value="N-ACETYL-L-CITRULLINE DEACETYLASE"/>
    <property type="match status" value="1"/>
</dbReference>
<dbReference type="PANTHER" id="PTHR43808">
    <property type="entry name" value="ACETYLORNITHINE DEACETYLASE"/>
    <property type="match status" value="1"/>
</dbReference>
<dbReference type="NCBIfam" id="TIGR01887">
    <property type="entry name" value="dipeptidaselike"/>
    <property type="match status" value="1"/>
</dbReference>
<evidence type="ECO:0000313" key="8">
    <source>
        <dbReference type="Proteomes" id="UP001524435"/>
    </source>
</evidence>
<evidence type="ECO:0000313" key="7">
    <source>
        <dbReference type="EMBL" id="MCQ5121680.1"/>
    </source>
</evidence>
<organism evidence="7 8">
    <name type="scientific">Massilicoli timonensis</name>
    <dbReference type="NCBI Taxonomy" id="2015901"/>
    <lineage>
        <taxon>Bacteria</taxon>
        <taxon>Bacillati</taxon>
        <taxon>Bacillota</taxon>
        <taxon>Erysipelotrichia</taxon>
        <taxon>Erysipelotrichales</taxon>
        <taxon>Erysipelotrichaceae</taxon>
        <taxon>Massilicoli</taxon>
    </lineage>
</organism>
<comment type="caution">
    <text evidence="7">The sequence shown here is derived from an EMBL/GenBank/DDBJ whole genome shotgun (WGS) entry which is preliminary data.</text>
</comment>
<accession>A0ABT1SKQ6</accession>
<evidence type="ECO:0000256" key="6">
    <source>
        <dbReference type="ARBA" id="ARBA00023049"/>
    </source>
</evidence>
<keyword evidence="7" id="KW-0224">Dipeptidase</keyword>
<evidence type="ECO:0000256" key="3">
    <source>
        <dbReference type="ARBA" id="ARBA00022670"/>
    </source>
</evidence>
<evidence type="ECO:0000256" key="4">
    <source>
        <dbReference type="ARBA" id="ARBA00022801"/>
    </source>
</evidence>
<keyword evidence="4 7" id="KW-0378">Hydrolase</keyword>
<dbReference type="InterPro" id="IPR050072">
    <property type="entry name" value="Peptidase_M20A"/>
</dbReference>
<dbReference type="Pfam" id="PF01546">
    <property type="entry name" value="Peptidase_M20"/>
    <property type="match status" value="1"/>
</dbReference>
<keyword evidence="6" id="KW-0482">Metalloprotease</keyword>
<gene>
    <name evidence="7" type="ORF">NE663_05325</name>
</gene>
<comment type="similarity">
    <text evidence="2">Belongs to the peptidase M20A family.</text>
</comment>
<dbReference type="InterPro" id="IPR001261">
    <property type="entry name" value="ArgE/DapE_CS"/>
</dbReference>
<dbReference type="Gene3D" id="3.40.630.10">
    <property type="entry name" value="Zn peptidases"/>
    <property type="match status" value="2"/>
</dbReference>
<name>A0ABT1SKQ6_9FIRM</name>